<accession>A0ABP6XMA4</accession>
<evidence type="ECO:0000313" key="1">
    <source>
        <dbReference type="EMBL" id="GAA3569574.1"/>
    </source>
</evidence>
<gene>
    <name evidence="1" type="ORF">GCM10022235_43490</name>
</gene>
<comment type="caution">
    <text evidence="1">The sequence shown here is derived from an EMBL/GenBank/DDBJ whole genome shotgun (WGS) entry which is preliminary data.</text>
</comment>
<reference evidence="2" key="1">
    <citation type="journal article" date="2019" name="Int. J. Syst. Evol. Microbiol.">
        <title>The Global Catalogue of Microorganisms (GCM) 10K type strain sequencing project: providing services to taxonomists for standard genome sequencing and annotation.</title>
        <authorList>
            <consortium name="The Broad Institute Genomics Platform"/>
            <consortium name="The Broad Institute Genome Sequencing Center for Infectious Disease"/>
            <person name="Wu L."/>
            <person name="Ma J."/>
        </authorList>
    </citation>
    <scope>NUCLEOTIDE SEQUENCE [LARGE SCALE GENOMIC DNA]</scope>
    <source>
        <strain evidence="2">JCM 16928</strain>
    </source>
</reference>
<name>A0ABP6XMA4_9ACTN</name>
<evidence type="ECO:0000313" key="2">
    <source>
        <dbReference type="Proteomes" id="UP001501222"/>
    </source>
</evidence>
<organism evidence="1 2">
    <name type="scientific">Kribbella ginsengisoli</name>
    <dbReference type="NCBI Taxonomy" id="363865"/>
    <lineage>
        <taxon>Bacteria</taxon>
        <taxon>Bacillati</taxon>
        <taxon>Actinomycetota</taxon>
        <taxon>Actinomycetes</taxon>
        <taxon>Propionibacteriales</taxon>
        <taxon>Kribbellaceae</taxon>
        <taxon>Kribbella</taxon>
    </lineage>
</organism>
<dbReference type="Proteomes" id="UP001501222">
    <property type="component" value="Unassembled WGS sequence"/>
</dbReference>
<keyword evidence="2" id="KW-1185">Reference proteome</keyword>
<proteinExistence type="predicted"/>
<protein>
    <submittedName>
        <fullName evidence="1">Uncharacterized protein</fullName>
    </submittedName>
</protein>
<sequence length="80" mass="8144">MGYTGGGGVPDALAWVVITDVDAAATAIAAAADVNRFQCMHFPILLVILGPVCRLFQLALSAVERALGITSAASCNGDQP</sequence>
<dbReference type="EMBL" id="BAABAA010000006">
    <property type="protein sequence ID" value="GAA3569574.1"/>
    <property type="molecule type" value="Genomic_DNA"/>
</dbReference>